<keyword evidence="1" id="KW-0472">Membrane</keyword>
<dbReference type="Pfam" id="PF14258">
    <property type="entry name" value="DUF4350"/>
    <property type="match status" value="1"/>
</dbReference>
<reference evidence="3 5" key="1">
    <citation type="submission" date="2018-08" db="EMBL/GenBank/DDBJ databases">
        <title>Proposal of Muricauda 72 sp.nov. and Muricauda NH166 sp.nov., isolated from seawater.</title>
        <authorList>
            <person name="Cheng H."/>
            <person name="Wu Y.-H."/>
            <person name="Guo L.-L."/>
            <person name="Xu X.-W."/>
        </authorList>
    </citation>
    <scope>NUCLEOTIDE SEQUENCE [LARGE SCALE GENOMIC DNA]</scope>
    <source>
        <strain evidence="3 5">72</strain>
    </source>
</reference>
<keyword evidence="1" id="KW-0812">Transmembrane</keyword>
<evidence type="ECO:0000313" key="5">
    <source>
        <dbReference type="Proteomes" id="UP000266691"/>
    </source>
</evidence>
<evidence type="ECO:0000256" key="1">
    <source>
        <dbReference type="SAM" id="Phobius"/>
    </source>
</evidence>
<protein>
    <submittedName>
        <fullName evidence="3">DUF4350 domain-containing protein</fullName>
    </submittedName>
</protein>
<reference evidence="4 6" key="2">
    <citation type="submission" date="2019-07" db="EMBL/GenBank/DDBJ databases">
        <title>Draft genome of two Muricauda strains isolated from deep sea.</title>
        <authorList>
            <person name="Sun C."/>
        </authorList>
    </citation>
    <scope>NUCLEOTIDE SEQUENCE [LARGE SCALE GENOMIC DNA]</scope>
    <source>
        <strain evidence="4 6">72</strain>
    </source>
</reference>
<keyword evidence="6" id="KW-1185">Reference proteome</keyword>
<dbReference type="Proteomes" id="UP000266691">
    <property type="component" value="Unassembled WGS sequence"/>
</dbReference>
<evidence type="ECO:0000313" key="6">
    <source>
        <dbReference type="Proteomes" id="UP000321621"/>
    </source>
</evidence>
<evidence type="ECO:0000259" key="2">
    <source>
        <dbReference type="Pfam" id="PF14258"/>
    </source>
</evidence>
<comment type="caution">
    <text evidence="3">The sequence shown here is derived from an EMBL/GenBank/DDBJ whole genome shotgun (WGS) entry which is preliminary data.</text>
</comment>
<feature type="transmembrane region" description="Helical" evidence="1">
    <location>
        <begin position="268"/>
        <end position="285"/>
    </location>
</feature>
<evidence type="ECO:0000313" key="4">
    <source>
        <dbReference type="EMBL" id="TXJ92484.1"/>
    </source>
</evidence>
<organism evidence="3 5">
    <name type="scientific">Flagellimonas pelagia</name>
    <dbReference type="NCBI Taxonomy" id="2306998"/>
    <lineage>
        <taxon>Bacteria</taxon>
        <taxon>Pseudomonadati</taxon>
        <taxon>Bacteroidota</taxon>
        <taxon>Flavobacteriia</taxon>
        <taxon>Flavobacteriales</taxon>
        <taxon>Flavobacteriaceae</taxon>
        <taxon>Flagellimonas</taxon>
    </lineage>
</organism>
<dbReference type="Proteomes" id="UP000321621">
    <property type="component" value="Unassembled WGS sequence"/>
</dbReference>
<sequence length="405" mass="47197">MVKKGWTYLLIAIIAIGGIFLLEYNKPKQINWFPSYVSHHKIPYGTYVLNELMEDFFPSRLSQIHKPPFELLTRNDTVQGTYFFVNESITFEEAELNTLLDWTSKGNSVFIASSSFEGRLLDTLNLEQTSLYNESELKPHFYHQLVNPNLKSKTITFEKDYYTMVFDKIDTLNTVVLGEVYVHSDSTDVIEKHINMIKQPFGEGEIILSTFPKAFTNYFILKDENRNYTAGLLSYLGTEGPILMDNFHKSGKSFYTSPMYLFLNTKEFKWAYYLALIGALIYVIFEGKRKQRAIPVVKPLKNQTLAFTRTIANMYYENKEQQQITQHKIAYFLEYIRTRLHLPTQKLDTSFLRTLAVRSNNSLEDVEALFRLIEKLQSKSQITDMELQDLNKKIEAFKAHVDGKQ</sequence>
<evidence type="ECO:0000313" key="3">
    <source>
        <dbReference type="EMBL" id="RIV43259.1"/>
    </source>
</evidence>
<dbReference type="OrthoDB" id="1111222at2"/>
<proteinExistence type="predicted"/>
<gene>
    <name evidence="3" type="ORF">D2V05_13845</name>
    <name evidence="4" type="ORF">FQ017_13715</name>
</gene>
<feature type="domain" description="DUF4350" evidence="2">
    <location>
        <begin position="40"/>
        <end position="233"/>
    </location>
</feature>
<accession>A0A3A1NF44</accession>
<keyword evidence="1" id="KW-1133">Transmembrane helix</keyword>
<dbReference type="EMBL" id="QXFI01000032">
    <property type="protein sequence ID" value="RIV43259.1"/>
    <property type="molecule type" value="Genomic_DNA"/>
</dbReference>
<dbReference type="RefSeq" id="WP_119648226.1">
    <property type="nucleotide sequence ID" value="NZ_QXFI01000032.1"/>
</dbReference>
<dbReference type="EMBL" id="VNWK01000032">
    <property type="protein sequence ID" value="TXJ92484.1"/>
    <property type="molecule type" value="Genomic_DNA"/>
</dbReference>
<name>A0A3A1NF44_9FLAO</name>
<feature type="transmembrane region" description="Helical" evidence="1">
    <location>
        <begin position="6"/>
        <end position="24"/>
    </location>
</feature>
<dbReference type="InterPro" id="IPR025646">
    <property type="entry name" value="DUF4350"/>
</dbReference>
<dbReference type="AlphaFoldDB" id="A0A3A1NF44"/>